<evidence type="ECO:0000313" key="1">
    <source>
        <dbReference type="EMBL" id="KAK1656898.1"/>
    </source>
</evidence>
<reference evidence="1" key="1">
    <citation type="submission" date="2021-06" db="EMBL/GenBank/DDBJ databases">
        <title>Comparative genomics, transcriptomics and evolutionary studies reveal genomic signatures of adaptation to plant cell wall in hemibiotrophic fungi.</title>
        <authorList>
            <consortium name="DOE Joint Genome Institute"/>
            <person name="Baroncelli R."/>
            <person name="Diaz J.F."/>
            <person name="Benocci T."/>
            <person name="Peng M."/>
            <person name="Battaglia E."/>
            <person name="Haridas S."/>
            <person name="Andreopoulos W."/>
            <person name="Labutti K."/>
            <person name="Pangilinan J."/>
            <person name="Floch G.L."/>
            <person name="Makela M.R."/>
            <person name="Henrissat B."/>
            <person name="Grigoriev I.V."/>
            <person name="Crouch J.A."/>
            <person name="De Vries R.P."/>
            <person name="Sukno S.A."/>
            <person name="Thon M.R."/>
        </authorList>
    </citation>
    <scope>NUCLEOTIDE SEQUENCE</scope>
    <source>
        <strain evidence="1">CBS 193.32</strain>
    </source>
</reference>
<gene>
    <name evidence="1" type="ORF">BDP55DRAFT_687603</name>
</gene>
<dbReference type="RefSeq" id="XP_060421662.1">
    <property type="nucleotide sequence ID" value="XM_060576586.1"/>
</dbReference>
<protein>
    <submittedName>
        <fullName evidence="1">Uncharacterized protein</fullName>
    </submittedName>
</protein>
<comment type="caution">
    <text evidence="1">The sequence shown here is derived from an EMBL/GenBank/DDBJ whole genome shotgun (WGS) entry which is preliminary data.</text>
</comment>
<name>A0AAJ0EPX0_9PEZI</name>
<proteinExistence type="predicted"/>
<accession>A0AAJ0EPX0</accession>
<organism evidence="1 2">
    <name type="scientific">Colletotrichum godetiae</name>
    <dbReference type="NCBI Taxonomy" id="1209918"/>
    <lineage>
        <taxon>Eukaryota</taxon>
        <taxon>Fungi</taxon>
        <taxon>Dikarya</taxon>
        <taxon>Ascomycota</taxon>
        <taxon>Pezizomycotina</taxon>
        <taxon>Sordariomycetes</taxon>
        <taxon>Hypocreomycetidae</taxon>
        <taxon>Glomerellales</taxon>
        <taxon>Glomerellaceae</taxon>
        <taxon>Colletotrichum</taxon>
        <taxon>Colletotrichum acutatum species complex</taxon>
    </lineage>
</organism>
<sequence>MFRRSTFELRTVDLPSDRRKTSRKKLRLVTHHAISRARNTSHAPPRPPAMSMPLKIQCRLCLAMREGCHDGFNGENTGAACRDCAKTGHACLSKAQHSWQNPGFQPGSTDRV</sequence>
<dbReference type="Proteomes" id="UP001224890">
    <property type="component" value="Unassembled WGS sequence"/>
</dbReference>
<dbReference type="GeneID" id="85461112"/>
<dbReference type="AlphaFoldDB" id="A0AAJ0EPX0"/>
<evidence type="ECO:0000313" key="2">
    <source>
        <dbReference type="Proteomes" id="UP001224890"/>
    </source>
</evidence>
<keyword evidence="2" id="KW-1185">Reference proteome</keyword>
<dbReference type="EMBL" id="JAHMHR010000114">
    <property type="protein sequence ID" value="KAK1656898.1"/>
    <property type="molecule type" value="Genomic_DNA"/>
</dbReference>